<name>A0A2S6GYZ8_9PSEU</name>
<comment type="catalytic activity">
    <reaction evidence="5">
        <text>a long-chain fatty acid + ATP + CoA = a long-chain fatty acyl-CoA + AMP + diphosphate</text>
        <dbReference type="Rhea" id="RHEA:15421"/>
        <dbReference type="ChEBI" id="CHEBI:30616"/>
        <dbReference type="ChEBI" id="CHEBI:33019"/>
        <dbReference type="ChEBI" id="CHEBI:57287"/>
        <dbReference type="ChEBI" id="CHEBI:57560"/>
        <dbReference type="ChEBI" id="CHEBI:83139"/>
        <dbReference type="ChEBI" id="CHEBI:456215"/>
        <dbReference type="EC" id="6.2.1.3"/>
    </reaction>
    <physiologicalReaction direction="left-to-right" evidence="5">
        <dbReference type="Rhea" id="RHEA:15422"/>
    </physiologicalReaction>
</comment>
<evidence type="ECO:0000256" key="4">
    <source>
        <dbReference type="ARBA" id="ARBA00023098"/>
    </source>
</evidence>
<keyword evidence="2" id="KW-0436">Ligase</keyword>
<evidence type="ECO:0000313" key="8">
    <source>
        <dbReference type="EMBL" id="PPK70459.1"/>
    </source>
</evidence>
<keyword evidence="9" id="KW-1185">Reference proteome</keyword>
<dbReference type="SUPFAM" id="SSF56801">
    <property type="entry name" value="Acetyl-CoA synthetase-like"/>
    <property type="match status" value="1"/>
</dbReference>
<comment type="caution">
    <text evidence="8">The sequence shown here is derived from an EMBL/GenBank/DDBJ whole genome shotgun (WGS) entry which is preliminary data.</text>
</comment>
<evidence type="ECO:0000256" key="6">
    <source>
        <dbReference type="ARBA" id="ARBA00032875"/>
    </source>
</evidence>
<dbReference type="Proteomes" id="UP000239203">
    <property type="component" value="Unassembled WGS sequence"/>
</dbReference>
<dbReference type="OrthoDB" id="9803968at2"/>
<evidence type="ECO:0000313" key="9">
    <source>
        <dbReference type="Proteomes" id="UP000239203"/>
    </source>
</evidence>
<feature type="domain" description="AMP-dependent synthetase/ligase" evidence="7">
    <location>
        <begin position="41"/>
        <end position="424"/>
    </location>
</feature>
<protein>
    <recommendedName>
        <fullName evidence="6">Acyl-CoA synthetase</fullName>
    </recommendedName>
</protein>
<dbReference type="RefSeq" id="WP_104477421.1">
    <property type="nucleotide sequence ID" value="NZ_CP154825.1"/>
</dbReference>
<organism evidence="8 9">
    <name type="scientific">Actinokineospora auranticolor</name>
    <dbReference type="NCBI Taxonomy" id="155976"/>
    <lineage>
        <taxon>Bacteria</taxon>
        <taxon>Bacillati</taxon>
        <taxon>Actinomycetota</taxon>
        <taxon>Actinomycetes</taxon>
        <taxon>Pseudonocardiales</taxon>
        <taxon>Pseudonocardiaceae</taxon>
        <taxon>Actinokineospora</taxon>
    </lineage>
</organism>
<proteinExistence type="inferred from homology"/>
<dbReference type="Pfam" id="PF23562">
    <property type="entry name" value="AMP-binding_C_3"/>
    <property type="match status" value="1"/>
</dbReference>
<evidence type="ECO:0000256" key="2">
    <source>
        <dbReference type="ARBA" id="ARBA00022598"/>
    </source>
</evidence>
<accession>A0A2S6GYZ8</accession>
<comment type="similarity">
    <text evidence="1">Belongs to the ATP-dependent AMP-binding enzyme family.</text>
</comment>
<dbReference type="Gene3D" id="3.30.300.30">
    <property type="match status" value="1"/>
</dbReference>
<evidence type="ECO:0000256" key="3">
    <source>
        <dbReference type="ARBA" id="ARBA00022832"/>
    </source>
</evidence>
<evidence type="ECO:0000256" key="1">
    <source>
        <dbReference type="ARBA" id="ARBA00006432"/>
    </source>
</evidence>
<dbReference type="InterPro" id="IPR045851">
    <property type="entry name" value="AMP-bd_C_sf"/>
</dbReference>
<dbReference type="GO" id="GO:0016020">
    <property type="term" value="C:membrane"/>
    <property type="evidence" value="ECO:0007669"/>
    <property type="project" value="TreeGrafter"/>
</dbReference>
<gene>
    <name evidence="8" type="ORF">CLV40_102374</name>
</gene>
<dbReference type="PROSITE" id="PS00455">
    <property type="entry name" value="AMP_BINDING"/>
    <property type="match status" value="1"/>
</dbReference>
<sequence>MREFAVPAVAKREETGGLADLVFTNARIGPSDVSFRRRAGAGWEDVTAARFAEEVTEVAKGLVASGVGVGDRVAVLAATRYEWTLLDFAIWAAGAVSVPIYVTSAAEQIEWIMSDSGAVAIVVETDEQLARLDGVRPKLPNLREVWRIDDVAAIVAAGKAADGAEVEARRTAVKAEDIATIIYTSGTTGQPKGCALTHRNFFDECGYGVEILPQLFKGQGMAEKPSTLLFLPVAHVFGRMVQVGCVYARCTMGHGPDTKTLLEDLATFQPTFILSVPYVLEKVYNGARQKAHAGGKGKIFDAAAATAIAFSEAGGRPGLGLKLKHLLFDKLVYGKLRAAMGGKTKYAISGGAALGSRLTHFYRGVGITVLEGYGLTETTAASTVNTPTHFKPGTVGRPLPGTAVRIDEDGEILIKGGQVFGRYWNDESATSEVLDADGWFRTGDLGALDAEGYLSITGRKKEILVTSGGKNVAPAVIEDRIAAHPLIGQAMVVGDGQKYIAALVTIDPEYFTYWKTTVGKPADATVADLLQDPDLLAEVQKAVDDGNLAVSKAESVRKFRVLAAEFTPETGHLTPSLKLKRRVIMRDFGAEVDKLYS</sequence>
<dbReference type="GO" id="GO:0004467">
    <property type="term" value="F:long-chain fatty acid-CoA ligase activity"/>
    <property type="evidence" value="ECO:0007669"/>
    <property type="project" value="UniProtKB-EC"/>
</dbReference>
<keyword evidence="4" id="KW-0443">Lipid metabolism</keyword>
<dbReference type="Gene3D" id="3.40.50.12780">
    <property type="entry name" value="N-terminal domain of ligase-like"/>
    <property type="match status" value="1"/>
</dbReference>
<keyword evidence="3" id="KW-0276">Fatty acid metabolism</keyword>
<reference evidence="8 9" key="1">
    <citation type="submission" date="2018-02" db="EMBL/GenBank/DDBJ databases">
        <title>Genomic Encyclopedia of Archaeal and Bacterial Type Strains, Phase II (KMG-II): from individual species to whole genera.</title>
        <authorList>
            <person name="Goeker M."/>
        </authorList>
    </citation>
    <scope>NUCLEOTIDE SEQUENCE [LARGE SCALE GENOMIC DNA]</scope>
    <source>
        <strain evidence="8 9">YU 961-1</strain>
    </source>
</reference>
<dbReference type="InterPro" id="IPR000873">
    <property type="entry name" value="AMP-dep_synth/lig_dom"/>
</dbReference>
<dbReference type="PANTHER" id="PTHR43272">
    <property type="entry name" value="LONG-CHAIN-FATTY-ACID--COA LIGASE"/>
    <property type="match status" value="1"/>
</dbReference>
<evidence type="ECO:0000259" key="7">
    <source>
        <dbReference type="Pfam" id="PF00501"/>
    </source>
</evidence>
<dbReference type="Pfam" id="PF00501">
    <property type="entry name" value="AMP-binding"/>
    <property type="match status" value="1"/>
</dbReference>
<dbReference type="AlphaFoldDB" id="A0A2S6GYZ8"/>
<dbReference type="EMBL" id="PTIX01000002">
    <property type="protein sequence ID" value="PPK70459.1"/>
    <property type="molecule type" value="Genomic_DNA"/>
</dbReference>
<evidence type="ECO:0000256" key="5">
    <source>
        <dbReference type="ARBA" id="ARBA00024484"/>
    </source>
</evidence>
<dbReference type="InterPro" id="IPR042099">
    <property type="entry name" value="ANL_N_sf"/>
</dbReference>
<dbReference type="CDD" id="cd05907">
    <property type="entry name" value="VL_LC_FACS_like"/>
    <property type="match status" value="1"/>
</dbReference>
<dbReference type="PANTHER" id="PTHR43272:SF32">
    <property type="entry name" value="AMP-DEPENDENT SYNTHETASE_LIGASE DOMAIN-CONTAINING PROTEIN"/>
    <property type="match status" value="1"/>
</dbReference>
<dbReference type="InterPro" id="IPR020845">
    <property type="entry name" value="AMP-binding_CS"/>
</dbReference>